<keyword evidence="5 11" id="KW-0028">Amino-acid biosynthesis</keyword>
<evidence type="ECO:0000256" key="4">
    <source>
        <dbReference type="ARBA" id="ARBA00012809"/>
    </source>
</evidence>
<comment type="caution">
    <text evidence="12">The sequence shown here is derived from an EMBL/GenBank/DDBJ whole genome shotgun (WGS) entry which is preliminary data.</text>
</comment>
<comment type="subunit">
    <text evidence="3">Heterodimer of HisH and HisF.</text>
</comment>
<dbReference type="GO" id="GO:0000105">
    <property type="term" value="P:L-histidine biosynthetic process"/>
    <property type="evidence" value="ECO:0007669"/>
    <property type="project" value="UniProtKB-UniPathway"/>
</dbReference>
<dbReference type="InterPro" id="IPR013785">
    <property type="entry name" value="Aldolase_TIM"/>
</dbReference>
<dbReference type="GO" id="GO:0000107">
    <property type="term" value="F:imidazoleglycerol-phosphate synthase activity"/>
    <property type="evidence" value="ECO:0007669"/>
    <property type="project" value="InterPro"/>
</dbReference>
<reference evidence="12" key="1">
    <citation type="journal article" date="2019" name="PLoS Negl. Trop. Dis.">
        <title>Revisiting the worldwide diversity of Leptospira species in the environment.</title>
        <authorList>
            <person name="Vincent A.T."/>
            <person name="Schiettekatte O."/>
            <person name="Bourhy P."/>
            <person name="Veyrier F.J."/>
            <person name="Picardeau M."/>
        </authorList>
    </citation>
    <scope>NUCLEOTIDE SEQUENCE [LARGE SCALE GENOMIC DNA]</scope>
    <source>
        <strain evidence="12">201800287</strain>
    </source>
</reference>
<evidence type="ECO:0000256" key="7">
    <source>
        <dbReference type="ARBA" id="ARBA00023239"/>
    </source>
</evidence>
<dbReference type="GO" id="GO:0016829">
    <property type="term" value="F:lyase activity"/>
    <property type="evidence" value="ECO:0007669"/>
    <property type="project" value="UniProtKB-KW"/>
</dbReference>
<organism evidence="12 13">
    <name type="scientific">Leptospira noumeaensis</name>
    <dbReference type="NCBI Taxonomy" id="2484964"/>
    <lineage>
        <taxon>Bacteria</taxon>
        <taxon>Pseudomonadati</taxon>
        <taxon>Spirochaetota</taxon>
        <taxon>Spirochaetia</taxon>
        <taxon>Leptospirales</taxon>
        <taxon>Leptospiraceae</taxon>
        <taxon>Leptospira</taxon>
    </lineage>
</organism>
<dbReference type="UniPathway" id="UPA00031">
    <property type="reaction ID" value="UER00010"/>
</dbReference>
<dbReference type="RefSeq" id="WP_135603001.1">
    <property type="nucleotide sequence ID" value="NZ_RQFK01000033.1"/>
</dbReference>
<dbReference type="InterPro" id="IPR006062">
    <property type="entry name" value="His_biosynth"/>
</dbReference>
<dbReference type="EC" id="4.3.2.10" evidence="4"/>
<comment type="similarity">
    <text evidence="2 11">Belongs to the HisA/HisF family.</text>
</comment>
<comment type="function">
    <text evidence="8">IGPS catalyzes the conversion of PRFAR and glutamine to IGP, AICAR and glutamate. The HisF subunit catalyzes the cyclization activity that produces IGP and AICAR from PRFAR using the ammonia provided by the HisH subunit.</text>
</comment>
<dbReference type="Gene3D" id="3.20.20.70">
    <property type="entry name" value="Aldolase class I"/>
    <property type="match status" value="1"/>
</dbReference>
<dbReference type="PANTHER" id="PTHR21235">
    <property type="entry name" value="IMIDAZOLE GLYCEROL PHOSPHATE SYNTHASE SUBUNIT HISF/H IGP SYNTHASE SUBUNIT HISF/H"/>
    <property type="match status" value="1"/>
</dbReference>
<dbReference type="EMBL" id="RQFK01000033">
    <property type="protein sequence ID" value="TGK78470.1"/>
    <property type="molecule type" value="Genomic_DNA"/>
</dbReference>
<accession>A0A4R9HZU1</accession>
<evidence type="ECO:0000256" key="6">
    <source>
        <dbReference type="ARBA" id="ARBA00023102"/>
    </source>
</evidence>
<dbReference type="InterPro" id="IPR004651">
    <property type="entry name" value="HisF"/>
</dbReference>
<evidence type="ECO:0000256" key="3">
    <source>
        <dbReference type="ARBA" id="ARBA00011152"/>
    </source>
</evidence>
<evidence type="ECO:0000313" key="12">
    <source>
        <dbReference type="EMBL" id="TGK78470.1"/>
    </source>
</evidence>
<evidence type="ECO:0000256" key="1">
    <source>
        <dbReference type="ARBA" id="ARBA00005091"/>
    </source>
</evidence>
<evidence type="ECO:0000256" key="11">
    <source>
        <dbReference type="RuleBase" id="RU003657"/>
    </source>
</evidence>
<dbReference type="InterPro" id="IPR050064">
    <property type="entry name" value="IGPS_HisA/HisF"/>
</dbReference>
<evidence type="ECO:0000256" key="10">
    <source>
        <dbReference type="ARBA" id="ARBA00047838"/>
    </source>
</evidence>
<dbReference type="Proteomes" id="UP000298009">
    <property type="component" value="Unassembled WGS sequence"/>
</dbReference>
<evidence type="ECO:0000256" key="8">
    <source>
        <dbReference type="ARBA" id="ARBA00025475"/>
    </source>
</evidence>
<dbReference type="Pfam" id="PF00977">
    <property type="entry name" value="His_biosynth"/>
    <property type="match status" value="1"/>
</dbReference>
<keyword evidence="6 11" id="KW-0368">Histidine biosynthesis</keyword>
<evidence type="ECO:0000256" key="2">
    <source>
        <dbReference type="ARBA" id="ARBA00009667"/>
    </source>
</evidence>
<evidence type="ECO:0000256" key="9">
    <source>
        <dbReference type="ARBA" id="ARBA00030264"/>
    </source>
</evidence>
<keyword evidence="7 12" id="KW-0456">Lyase</keyword>
<sequence>MLKKRIIAVVIVKDDIVIQSIGFRKYLPIGKPEITLEFLTSWGIDEIVYLDISATKDQKLPNYEMIRRAAKKCYVPLTVGGGIRQMDQVHELMSAGADKVSLNQIAWNEISFVKEVALAYGNQCVVASVDVLKTSNGYKVYDYTKKQATGMDPTDYAKKLADYGAGEIFINSVDRDGTYLGYDLDLIQSVTNSVHIPVICCGGARNAADMVQVFSKTNVSAAAAANFFHFTEHSVNVSKSIVYKNENIRLETHANYSENTFDSDMRLTKKDDKILEEMLFLRIEKETI</sequence>
<evidence type="ECO:0000256" key="5">
    <source>
        <dbReference type="ARBA" id="ARBA00022605"/>
    </source>
</evidence>
<proteinExistence type="inferred from homology"/>
<name>A0A4R9HZU1_9LEPT</name>
<keyword evidence="13" id="KW-1185">Reference proteome</keyword>
<dbReference type="OrthoDB" id="9781903at2"/>
<dbReference type="PANTHER" id="PTHR21235:SF2">
    <property type="entry name" value="IMIDAZOLE GLYCEROL PHOSPHATE SYNTHASE HISHF"/>
    <property type="match status" value="1"/>
</dbReference>
<dbReference type="SUPFAM" id="SSF51366">
    <property type="entry name" value="Ribulose-phoshate binding barrel"/>
    <property type="match status" value="1"/>
</dbReference>
<gene>
    <name evidence="12" type="primary">hisF</name>
    <name evidence="12" type="ORF">EHQ24_18140</name>
</gene>
<dbReference type="InterPro" id="IPR011060">
    <property type="entry name" value="RibuloseP-bd_barrel"/>
</dbReference>
<protein>
    <recommendedName>
        <fullName evidence="4">imidazole glycerol-phosphate synthase</fullName>
        <ecNumber evidence="4">4.3.2.10</ecNumber>
    </recommendedName>
    <alternativeName>
        <fullName evidence="9">IGP synthase cyclase subunit</fullName>
    </alternativeName>
</protein>
<comment type="pathway">
    <text evidence="1">Amino-acid biosynthesis; L-histidine biosynthesis; L-histidine from 5-phospho-alpha-D-ribose 1-diphosphate: step 5/9.</text>
</comment>
<dbReference type="CDD" id="cd04731">
    <property type="entry name" value="HisF"/>
    <property type="match status" value="1"/>
</dbReference>
<evidence type="ECO:0000313" key="13">
    <source>
        <dbReference type="Proteomes" id="UP000298009"/>
    </source>
</evidence>
<comment type="catalytic activity">
    <reaction evidence="10">
        <text>5-[(5-phospho-1-deoxy-D-ribulos-1-ylimino)methylamino]-1-(5-phospho-beta-D-ribosyl)imidazole-4-carboxamide + L-glutamine = D-erythro-1-(imidazol-4-yl)glycerol 3-phosphate + 5-amino-1-(5-phospho-beta-D-ribosyl)imidazole-4-carboxamide + L-glutamate + H(+)</text>
        <dbReference type="Rhea" id="RHEA:24793"/>
        <dbReference type="ChEBI" id="CHEBI:15378"/>
        <dbReference type="ChEBI" id="CHEBI:29985"/>
        <dbReference type="ChEBI" id="CHEBI:58278"/>
        <dbReference type="ChEBI" id="CHEBI:58359"/>
        <dbReference type="ChEBI" id="CHEBI:58475"/>
        <dbReference type="ChEBI" id="CHEBI:58525"/>
        <dbReference type="EC" id="4.3.2.10"/>
    </reaction>
</comment>
<dbReference type="AlphaFoldDB" id="A0A4R9HZU1"/>